<dbReference type="HOGENOM" id="CLU_219142_0_0_6"/>
<keyword evidence="2" id="KW-1185">Reference proteome</keyword>
<gene>
    <name evidence="1" type="ordered locus">SARI_03390</name>
</gene>
<dbReference type="Proteomes" id="UP000002084">
    <property type="component" value="Chromosome"/>
</dbReference>
<name>A9MGJ8_SALAR</name>
<protein>
    <submittedName>
        <fullName evidence="1">Uncharacterized protein</fullName>
    </submittedName>
</protein>
<proteinExistence type="predicted"/>
<evidence type="ECO:0000313" key="2">
    <source>
        <dbReference type="Proteomes" id="UP000002084"/>
    </source>
</evidence>
<sequence>MHVLCHFFSGGLTLILRANFVQNPDEKQAVVSFDVSKENAT</sequence>
<reference evidence="1 2" key="1">
    <citation type="submission" date="2007-11" db="EMBL/GenBank/DDBJ databases">
        <authorList>
            <consortium name="The Salmonella enterica serovar Arizonae Genome Sequencing Project"/>
            <person name="McClelland M."/>
            <person name="Sanderson E.K."/>
            <person name="Porwollik S."/>
            <person name="Spieth J."/>
            <person name="Clifton W.S."/>
            <person name="Fulton R."/>
            <person name="Chunyan W."/>
            <person name="Wollam A."/>
            <person name="Shah N."/>
            <person name="Pepin K."/>
            <person name="Bhonagiri V."/>
            <person name="Nash W."/>
            <person name="Johnson M."/>
            <person name="Thiruvilangam P."/>
            <person name="Wilson R."/>
        </authorList>
    </citation>
    <scope>NUCLEOTIDE SEQUENCE [LARGE SCALE GENOMIC DNA]</scope>
    <source>
        <strain evidence="2">ATCC BAA-731 / CDC346-86 / RSK2980</strain>
    </source>
</reference>
<organism evidence="1 2">
    <name type="scientific">Salmonella arizonae (strain ATCC BAA-731 / CDC346-86 / RSK2980)</name>
    <dbReference type="NCBI Taxonomy" id="41514"/>
    <lineage>
        <taxon>Bacteria</taxon>
        <taxon>Pseudomonadati</taxon>
        <taxon>Pseudomonadota</taxon>
        <taxon>Gammaproteobacteria</taxon>
        <taxon>Enterobacterales</taxon>
        <taxon>Enterobacteriaceae</taxon>
        <taxon>Salmonella</taxon>
    </lineage>
</organism>
<dbReference type="AlphaFoldDB" id="A9MGJ8"/>
<accession>A9MGJ8</accession>
<dbReference type="EMBL" id="CP000880">
    <property type="protein sequence ID" value="ABX23222.1"/>
    <property type="molecule type" value="Genomic_DNA"/>
</dbReference>
<evidence type="ECO:0000313" key="1">
    <source>
        <dbReference type="EMBL" id="ABX23222.1"/>
    </source>
</evidence>
<dbReference type="KEGG" id="ses:SARI_03390"/>